<keyword evidence="8" id="KW-1185">Reference proteome</keyword>
<feature type="coiled-coil region" evidence="4">
    <location>
        <begin position="301"/>
        <end position="384"/>
    </location>
</feature>
<dbReference type="CDD" id="cd16449">
    <property type="entry name" value="RING-HC"/>
    <property type="match status" value="1"/>
</dbReference>
<reference evidence="7 8" key="1">
    <citation type="journal article" date="2021" name="Elife">
        <title>Chloroplast acquisition without the gene transfer in kleptoplastic sea slugs, Plakobranchus ocellatus.</title>
        <authorList>
            <person name="Maeda T."/>
            <person name="Takahashi S."/>
            <person name="Yoshida T."/>
            <person name="Shimamura S."/>
            <person name="Takaki Y."/>
            <person name="Nagai Y."/>
            <person name="Toyoda A."/>
            <person name="Suzuki Y."/>
            <person name="Arimoto A."/>
            <person name="Ishii H."/>
            <person name="Satoh N."/>
            <person name="Nishiyama T."/>
            <person name="Hasebe M."/>
            <person name="Maruyama T."/>
            <person name="Minagawa J."/>
            <person name="Obokata J."/>
            <person name="Shigenobu S."/>
        </authorList>
    </citation>
    <scope>NUCLEOTIDE SEQUENCE [LARGE SCALE GENOMIC DNA]</scope>
</reference>
<accession>A0AAV4FGA0</accession>
<dbReference type="GO" id="GO:0003697">
    <property type="term" value="F:single-stranded DNA binding"/>
    <property type="evidence" value="ECO:0007669"/>
    <property type="project" value="InterPro"/>
</dbReference>
<keyword evidence="1 3" id="KW-0479">Metal-binding</keyword>
<dbReference type="GO" id="GO:0006513">
    <property type="term" value="P:protein monoubiquitination"/>
    <property type="evidence" value="ECO:0007669"/>
    <property type="project" value="InterPro"/>
</dbReference>
<dbReference type="Gene3D" id="3.30.40.10">
    <property type="entry name" value="Zinc/RING finger domain, C3HC4 (zinc finger)"/>
    <property type="match status" value="1"/>
</dbReference>
<dbReference type="AlphaFoldDB" id="A0AAV4FGA0"/>
<evidence type="ECO:0000256" key="1">
    <source>
        <dbReference type="ARBA" id="ARBA00022771"/>
    </source>
</evidence>
<proteinExistence type="predicted"/>
<dbReference type="GO" id="GO:0008270">
    <property type="term" value="F:zinc ion binding"/>
    <property type="evidence" value="ECO:0007669"/>
    <property type="project" value="UniProtKB-KW"/>
</dbReference>
<organism evidence="7 8">
    <name type="scientific">Elysia marginata</name>
    <dbReference type="NCBI Taxonomy" id="1093978"/>
    <lineage>
        <taxon>Eukaryota</taxon>
        <taxon>Metazoa</taxon>
        <taxon>Spiralia</taxon>
        <taxon>Lophotrochozoa</taxon>
        <taxon>Mollusca</taxon>
        <taxon>Gastropoda</taxon>
        <taxon>Heterobranchia</taxon>
        <taxon>Euthyneura</taxon>
        <taxon>Panpulmonata</taxon>
        <taxon>Sacoglossa</taxon>
        <taxon>Placobranchoidea</taxon>
        <taxon>Plakobranchidae</taxon>
        <taxon>Elysia</taxon>
    </lineage>
</organism>
<dbReference type="PANTHER" id="PTHR14134:SF3">
    <property type="entry name" value="RING-CH-TYPE DOMAIN-CONTAINING PROTEIN"/>
    <property type="match status" value="1"/>
</dbReference>
<dbReference type="InterPro" id="IPR013083">
    <property type="entry name" value="Znf_RING/FYVE/PHD"/>
</dbReference>
<evidence type="ECO:0000256" key="3">
    <source>
        <dbReference type="PROSITE-ProRule" id="PRU00175"/>
    </source>
</evidence>
<keyword evidence="1 3" id="KW-0863">Zinc-finger</keyword>
<evidence type="ECO:0000256" key="5">
    <source>
        <dbReference type="SAM" id="MobiDB-lite"/>
    </source>
</evidence>
<dbReference type="GO" id="GO:0006301">
    <property type="term" value="P:DNA damage tolerance"/>
    <property type="evidence" value="ECO:0007669"/>
    <property type="project" value="InterPro"/>
</dbReference>
<evidence type="ECO:0000256" key="4">
    <source>
        <dbReference type="SAM" id="Coils"/>
    </source>
</evidence>
<sequence>MPNGKLNYKKKEDASQKLKEIKQRQQNWLRQREQSKLKEDSRPKIASAPLSSSKSREPPKSLNTKKPSYLPGNRPPEIQARFKNWVTARESRDNGKEDPSFEDNVSIRSGVESELARLVTPDQPVAEEEFDDLAEKIACRVKNDLGLSQSVTSSLHTESTDITELGNSEHQSWRSEKCHTFTRDVPVFNHLGTSGLACHNCAICKKIMLSSKNIPMMIIPCGHTLCKACSEGRQSCPSCDCSIMSLTVNIMLQQVIQEYHSSPLANGNAPGKGHNRRQEATAAQVMDSKSNYVEDNRRNKMASYNSQLANLRTRHDILSAEKVGLVDSQKQLLTKIRQNEAQVSNVKKQEQETEKAILDLHETLAALQEHRGQYETQVAELTEEKLKVDGKVSLLSTTLTSLTREIEKVTLLAENEN</sequence>
<dbReference type="SUPFAM" id="SSF57850">
    <property type="entry name" value="RING/U-box"/>
    <property type="match status" value="1"/>
</dbReference>
<dbReference type="SMART" id="SM00184">
    <property type="entry name" value="RING"/>
    <property type="match status" value="1"/>
</dbReference>
<dbReference type="GO" id="GO:0061630">
    <property type="term" value="F:ubiquitin protein ligase activity"/>
    <property type="evidence" value="ECO:0007669"/>
    <property type="project" value="InterPro"/>
</dbReference>
<evidence type="ECO:0000313" key="7">
    <source>
        <dbReference type="EMBL" id="GFR72272.1"/>
    </source>
</evidence>
<feature type="region of interest" description="Disordered" evidence="5">
    <location>
        <begin position="88"/>
        <end position="107"/>
    </location>
</feature>
<evidence type="ECO:0000256" key="2">
    <source>
        <dbReference type="ARBA" id="ARBA00022833"/>
    </source>
</evidence>
<feature type="compositionally biased region" description="Basic and acidic residues" evidence="5">
    <location>
        <begin position="30"/>
        <end position="43"/>
    </location>
</feature>
<feature type="compositionally biased region" description="Basic and acidic residues" evidence="5">
    <location>
        <begin position="89"/>
        <end position="99"/>
    </location>
</feature>
<feature type="region of interest" description="Disordered" evidence="5">
    <location>
        <begin position="1"/>
        <end position="78"/>
    </location>
</feature>
<feature type="domain" description="RING-type" evidence="6">
    <location>
        <begin position="201"/>
        <end position="240"/>
    </location>
</feature>
<dbReference type="Proteomes" id="UP000762676">
    <property type="component" value="Unassembled WGS sequence"/>
</dbReference>
<dbReference type="PANTHER" id="PTHR14134">
    <property type="entry name" value="E3 UBIQUITIN-PROTEIN LIGASE RAD18"/>
    <property type="match status" value="1"/>
</dbReference>
<protein>
    <submittedName>
        <fullName evidence="7">Zinc finger protein</fullName>
    </submittedName>
</protein>
<name>A0AAV4FGA0_9GAST</name>
<keyword evidence="2" id="KW-0862">Zinc</keyword>
<keyword evidence="4" id="KW-0175">Coiled coil</keyword>
<feature type="region of interest" description="Disordered" evidence="5">
    <location>
        <begin position="266"/>
        <end position="288"/>
    </location>
</feature>
<dbReference type="EMBL" id="BMAT01004356">
    <property type="protein sequence ID" value="GFR72272.1"/>
    <property type="molecule type" value="Genomic_DNA"/>
</dbReference>
<evidence type="ECO:0000313" key="8">
    <source>
        <dbReference type="Proteomes" id="UP000762676"/>
    </source>
</evidence>
<comment type="caution">
    <text evidence="7">The sequence shown here is derived from an EMBL/GenBank/DDBJ whole genome shotgun (WGS) entry which is preliminary data.</text>
</comment>
<dbReference type="InterPro" id="IPR001841">
    <property type="entry name" value="Znf_RING"/>
</dbReference>
<dbReference type="PROSITE" id="PS50089">
    <property type="entry name" value="ZF_RING_2"/>
    <property type="match status" value="1"/>
</dbReference>
<feature type="compositionally biased region" description="Basic and acidic residues" evidence="5">
    <location>
        <begin position="9"/>
        <end position="23"/>
    </location>
</feature>
<evidence type="ECO:0000259" key="6">
    <source>
        <dbReference type="PROSITE" id="PS50089"/>
    </source>
</evidence>
<dbReference type="InterPro" id="IPR039577">
    <property type="entry name" value="Rad18"/>
</dbReference>
<gene>
    <name evidence="7" type="ORF">ElyMa_002111000</name>
</gene>